<dbReference type="AlphaFoldDB" id="F0WZV2"/>
<evidence type="ECO:0000313" key="1">
    <source>
        <dbReference type="EMBL" id="CCA27029.1"/>
    </source>
</evidence>
<proteinExistence type="predicted"/>
<dbReference type="EMBL" id="FR824487">
    <property type="protein sequence ID" value="CCA27029.1"/>
    <property type="molecule type" value="Genomic_DNA"/>
</dbReference>
<dbReference type="HOGENOM" id="CLU_1351030_0_0_1"/>
<dbReference type="PANTHER" id="PTHR47169">
    <property type="entry name" value="OS01G0541250 PROTEIN"/>
    <property type="match status" value="1"/>
</dbReference>
<accession>F0WZV2</accession>
<reference evidence="1" key="2">
    <citation type="submission" date="2011-02" db="EMBL/GenBank/DDBJ databases">
        <authorList>
            <person name="MacLean D."/>
        </authorList>
    </citation>
    <scope>NUCLEOTIDE SEQUENCE</scope>
</reference>
<protein>
    <submittedName>
        <fullName evidence="1">Mariner transposase putative</fullName>
    </submittedName>
</protein>
<dbReference type="Gene3D" id="3.30.420.10">
    <property type="entry name" value="Ribonuclease H-like superfamily/Ribonuclease H"/>
    <property type="match status" value="1"/>
</dbReference>
<reference evidence="1" key="1">
    <citation type="journal article" date="2011" name="PLoS Biol.">
        <title>Gene gain and loss during evolution of obligate parasitism in the white rust pathogen of Arabidopsis thaliana.</title>
        <authorList>
            <person name="Kemen E."/>
            <person name="Gardiner A."/>
            <person name="Schultz-Larsen T."/>
            <person name="Kemen A.C."/>
            <person name="Balmuth A.L."/>
            <person name="Robert-Seilaniantz A."/>
            <person name="Bailey K."/>
            <person name="Holub E."/>
            <person name="Studholme D.J."/>
            <person name="Maclean D."/>
            <person name="Jones J.D."/>
        </authorList>
    </citation>
    <scope>NUCLEOTIDE SEQUENCE</scope>
</reference>
<gene>
    <name evidence="1" type="primary">AlNc14C444G11693</name>
    <name evidence="1" type="ORF">ALNC14_131730</name>
</gene>
<organism evidence="1">
    <name type="scientific">Albugo laibachii Nc14</name>
    <dbReference type="NCBI Taxonomy" id="890382"/>
    <lineage>
        <taxon>Eukaryota</taxon>
        <taxon>Sar</taxon>
        <taxon>Stramenopiles</taxon>
        <taxon>Oomycota</taxon>
        <taxon>Peronosporomycetes</taxon>
        <taxon>Albuginales</taxon>
        <taxon>Albuginaceae</taxon>
        <taxon>Albugo</taxon>
    </lineage>
</organism>
<dbReference type="PANTHER" id="PTHR47169:SF2">
    <property type="entry name" value="OS01G0541250 PROTEIN"/>
    <property type="match status" value="1"/>
</dbReference>
<sequence>MQLSVSLSTMEAEFAEASKAAQELLGARKYLGIKENGEGANASGNTAGDINSRIKKNSGRKGIDKAFVEAKIRATPIHKRRKIKSTAIATGFSVGVIQRLLVEKRFQRRSTLIKPVLTEENKLRRLAYAHSFLKSDSQRVGEVEGHTFDTMFDMVHVDEKMFDHDTKNRVYYLLPGEELPVRYLHSARFIEKTMFLAAVARPR</sequence>
<dbReference type="GO" id="GO:0003676">
    <property type="term" value="F:nucleic acid binding"/>
    <property type="evidence" value="ECO:0007669"/>
    <property type="project" value="InterPro"/>
</dbReference>
<name>F0WZV2_9STRA</name>
<dbReference type="InterPro" id="IPR036397">
    <property type="entry name" value="RNaseH_sf"/>
</dbReference>